<name>A0A437ABX4_ARTFL</name>
<proteinExistence type="predicted"/>
<protein>
    <submittedName>
        <fullName evidence="2">Uncharacterized protein</fullName>
    </submittedName>
</protein>
<feature type="region of interest" description="Disordered" evidence="1">
    <location>
        <begin position="434"/>
        <end position="463"/>
    </location>
</feature>
<gene>
    <name evidence="2" type="ORF">DFL_002937</name>
</gene>
<feature type="region of interest" description="Disordered" evidence="1">
    <location>
        <begin position="195"/>
        <end position="252"/>
    </location>
</feature>
<evidence type="ECO:0000256" key="1">
    <source>
        <dbReference type="SAM" id="MobiDB-lite"/>
    </source>
</evidence>
<feature type="region of interest" description="Disordered" evidence="1">
    <location>
        <begin position="90"/>
        <end position="134"/>
    </location>
</feature>
<organism evidence="2 3">
    <name type="scientific">Arthrobotrys flagrans</name>
    <name type="common">Nematode-trapping fungus</name>
    <name type="synonym">Trichothecium flagrans</name>
    <dbReference type="NCBI Taxonomy" id="97331"/>
    <lineage>
        <taxon>Eukaryota</taxon>
        <taxon>Fungi</taxon>
        <taxon>Dikarya</taxon>
        <taxon>Ascomycota</taxon>
        <taxon>Pezizomycotina</taxon>
        <taxon>Orbiliomycetes</taxon>
        <taxon>Orbiliales</taxon>
        <taxon>Orbiliaceae</taxon>
        <taxon>Arthrobotrys</taxon>
    </lineage>
</organism>
<dbReference type="AlphaFoldDB" id="A0A437ABX4"/>
<dbReference type="Proteomes" id="UP000283090">
    <property type="component" value="Unassembled WGS sequence"/>
</dbReference>
<dbReference type="GeneID" id="93585248"/>
<dbReference type="RefSeq" id="XP_067494307.1">
    <property type="nucleotide sequence ID" value="XM_067631796.1"/>
</dbReference>
<dbReference type="OrthoDB" id="5428118at2759"/>
<sequence>MSFRGLPSTLQSSEPGPRPDQRTVMRPLGPRYAASISDTESTTSGDSFRDSGSSRASTSSASSVGGDDEQELTQNLNNLTLSHAGASALGCKEHGSKKEGKEKLPAIKDSSNSPNPVPLAKNTPDTASKANPNHDRSSEILERLLGKQQYNAEVAKAAGNETLACFPTMPGYRPIRNFPASQVTIDIPTWQAGLTAHGNNHGRQAGYSHGSSGNDGASAPPIYPDHVKPPYEWGTRNRRQGGDDGPEENGWGRENRALRMKKRIACPAAKGDPFHNRACLGISFPNLAKTRQHLSCAAHFAVDKTPLLPDEIRDPNGWEEIMAYIYPDKDTPSSDEDFHATMDLIQKYGMGPGKPDFRSTIIRLIQCVIQDRSHGVDFIHELEAIDPSPKKEHGVERASSSFYSPPSDVSSFQSGADANNSSLFTPQMGFHHNSPINSEPSQTTFTSTAVNTPTSGSSGLPSYNHGNLPIAHGFSNHQFSGFASQSTLMDTNRCSPDVPDLHNQADNEIQMNPAGGPSPDKQPQIYVRLPNFQNPMLFGYNLDFFEDWMHIMFPGFSFGIYSLNIINGPIRVCPIRSMEELRGVYPNFGKLLPGRDMILQIVDKSIY</sequence>
<comment type="caution">
    <text evidence="2">The sequence shown here is derived from an EMBL/GenBank/DDBJ whole genome shotgun (WGS) entry which is preliminary data.</text>
</comment>
<feature type="region of interest" description="Disordered" evidence="1">
    <location>
        <begin position="490"/>
        <end position="522"/>
    </location>
</feature>
<reference evidence="2 3" key="1">
    <citation type="submission" date="2019-01" db="EMBL/GenBank/DDBJ databases">
        <title>Intercellular communication is required for trap formation in the nematode-trapping fungus Duddingtonia flagrans.</title>
        <authorList>
            <person name="Youssar L."/>
            <person name="Wernet V."/>
            <person name="Hensel N."/>
            <person name="Hildebrandt H.-G."/>
            <person name="Fischer R."/>
        </authorList>
    </citation>
    <scope>NUCLEOTIDE SEQUENCE [LARGE SCALE GENOMIC DNA]</scope>
    <source>
        <strain evidence="2 3">CBS H-5679</strain>
    </source>
</reference>
<dbReference type="VEuPathDB" id="FungiDB:DFL_002937"/>
<feature type="compositionally biased region" description="Low complexity" evidence="1">
    <location>
        <begin position="399"/>
        <end position="412"/>
    </location>
</feature>
<feature type="compositionally biased region" description="Low complexity" evidence="1">
    <location>
        <begin position="41"/>
        <end position="65"/>
    </location>
</feature>
<evidence type="ECO:0000313" key="2">
    <source>
        <dbReference type="EMBL" id="RVD88763.1"/>
    </source>
</evidence>
<dbReference type="EMBL" id="SAEB01000003">
    <property type="protein sequence ID" value="RVD88763.1"/>
    <property type="molecule type" value="Genomic_DNA"/>
</dbReference>
<evidence type="ECO:0000313" key="3">
    <source>
        <dbReference type="Proteomes" id="UP000283090"/>
    </source>
</evidence>
<accession>A0A437ABX4</accession>
<keyword evidence="3" id="KW-1185">Reference proteome</keyword>
<feature type="region of interest" description="Disordered" evidence="1">
    <location>
        <begin position="389"/>
        <end position="418"/>
    </location>
</feature>
<feature type="region of interest" description="Disordered" evidence="1">
    <location>
        <begin position="1"/>
        <end position="72"/>
    </location>
</feature>
<feature type="compositionally biased region" description="Basic and acidic residues" evidence="1">
    <location>
        <begin position="91"/>
        <end position="106"/>
    </location>
</feature>